<dbReference type="EMBL" id="PFED01000046">
    <property type="protein sequence ID" value="PJE63137.1"/>
    <property type="molecule type" value="Genomic_DNA"/>
</dbReference>
<dbReference type="PANTHER" id="PTHR38471">
    <property type="entry name" value="FOUR HELIX BUNDLE PROTEIN"/>
    <property type="match status" value="1"/>
</dbReference>
<dbReference type="NCBIfam" id="TIGR02436">
    <property type="entry name" value="four helix bundle protein"/>
    <property type="match status" value="1"/>
</dbReference>
<proteinExistence type="predicted"/>
<gene>
    <name evidence="1" type="ORF">COU88_01115</name>
</gene>
<sequence>MYDLEERMSVFGQRIIAFVKTLPNNTVTVPLIKQLVRSGTSIGANYCEADGAASKADFRNKIALCRKEAKETRYWLRLVCFTLPNYKNDAVSLTQEVHELTLIFSAILKR</sequence>
<reference evidence="2" key="1">
    <citation type="submission" date="2017-09" db="EMBL/GenBank/DDBJ databases">
        <title>Depth-based differentiation of microbial function through sediment-hosted aquifers and enrichment of novel symbionts in the deep terrestrial subsurface.</title>
        <authorList>
            <person name="Probst A.J."/>
            <person name="Ladd B."/>
            <person name="Jarett J.K."/>
            <person name="Geller-Mcgrath D.E."/>
            <person name="Sieber C.M.K."/>
            <person name="Emerson J.B."/>
            <person name="Anantharaman K."/>
            <person name="Thomas B.C."/>
            <person name="Malmstrom R."/>
            <person name="Stieglmeier M."/>
            <person name="Klingl A."/>
            <person name="Woyke T."/>
            <person name="Ryan C.M."/>
            <person name="Banfield J.F."/>
        </authorList>
    </citation>
    <scope>NUCLEOTIDE SEQUENCE [LARGE SCALE GENOMIC DNA]</scope>
</reference>
<accession>A0A2M8KT91</accession>
<dbReference type="InterPro" id="IPR012657">
    <property type="entry name" value="23S_rRNA-intervening_sequence"/>
</dbReference>
<dbReference type="Pfam" id="PF05635">
    <property type="entry name" value="23S_rRNA_IVP"/>
    <property type="match status" value="1"/>
</dbReference>
<dbReference type="SUPFAM" id="SSF158446">
    <property type="entry name" value="IVS-encoded protein-like"/>
    <property type="match status" value="1"/>
</dbReference>
<evidence type="ECO:0000313" key="1">
    <source>
        <dbReference type="EMBL" id="PJE63137.1"/>
    </source>
</evidence>
<organism evidence="1 2">
    <name type="scientific">Candidatus Roizmanbacteria bacterium CG10_big_fil_rev_8_21_14_0_10_39_6</name>
    <dbReference type="NCBI Taxonomy" id="1974853"/>
    <lineage>
        <taxon>Bacteria</taxon>
        <taxon>Candidatus Roizmaniibacteriota</taxon>
    </lineage>
</organism>
<dbReference type="Proteomes" id="UP000229554">
    <property type="component" value="Unassembled WGS sequence"/>
</dbReference>
<dbReference type="PIRSF" id="PIRSF035652">
    <property type="entry name" value="CHP02436"/>
    <property type="match status" value="1"/>
</dbReference>
<dbReference type="PANTHER" id="PTHR38471:SF2">
    <property type="entry name" value="FOUR HELIX BUNDLE PROTEIN"/>
    <property type="match status" value="1"/>
</dbReference>
<dbReference type="InterPro" id="IPR036583">
    <property type="entry name" value="23S_rRNA_IVS_sf"/>
</dbReference>
<name>A0A2M8KT91_9BACT</name>
<comment type="caution">
    <text evidence="1">The sequence shown here is derived from an EMBL/GenBank/DDBJ whole genome shotgun (WGS) entry which is preliminary data.</text>
</comment>
<protein>
    <submittedName>
        <fullName evidence="1">Four helix bundle protein</fullName>
    </submittedName>
</protein>
<evidence type="ECO:0000313" key="2">
    <source>
        <dbReference type="Proteomes" id="UP000229554"/>
    </source>
</evidence>
<dbReference type="Gene3D" id="1.20.1440.60">
    <property type="entry name" value="23S rRNA-intervening sequence"/>
    <property type="match status" value="1"/>
</dbReference>
<dbReference type="AlphaFoldDB" id="A0A2M8KT91"/>